<dbReference type="EMBL" id="JAYMCU010000297">
    <property type="protein sequence ID" value="MEC3939688.1"/>
    <property type="molecule type" value="Genomic_DNA"/>
</dbReference>
<name>A0ABU6IDM6_9ENTR</name>
<dbReference type="InterPro" id="IPR053159">
    <property type="entry name" value="Hybrid_Histidine_Kinase"/>
</dbReference>
<gene>
    <name evidence="2" type="ORF">VOF76_26690</name>
</gene>
<evidence type="ECO:0000313" key="3">
    <source>
        <dbReference type="Proteomes" id="UP001357437"/>
    </source>
</evidence>
<protein>
    <submittedName>
        <fullName evidence="2">GAF domain-containing protein</fullName>
    </submittedName>
</protein>
<dbReference type="Pfam" id="PF01590">
    <property type="entry name" value="GAF"/>
    <property type="match status" value="1"/>
</dbReference>
<evidence type="ECO:0000313" key="2">
    <source>
        <dbReference type="EMBL" id="MEC3939688.1"/>
    </source>
</evidence>
<dbReference type="PANTHER" id="PTHR43642:SF1">
    <property type="entry name" value="HYBRID SIGNAL TRANSDUCTION HISTIDINE KINASE G"/>
    <property type="match status" value="1"/>
</dbReference>
<dbReference type="SMART" id="SM00065">
    <property type="entry name" value="GAF"/>
    <property type="match status" value="1"/>
</dbReference>
<feature type="non-terminal residue" evidence="2">
    <location>
        <position position="1"/>
    </location>
</feature>
<dbReference type="InterPro" id="IPR003018">
    <property type="entry name" value="GAF"/>
</dbReference>
<comment type="caution">
    <text evidence="2">The sequence shown here is derived from an EMBL/GenBank/DDBJ whole genome shotgun (WGS) entry which is preliminary data.</text>
</comment>
<dbReference type="Proteomes" id="UP001357437">
    <property type="component" value="Unassembled WGS sequence"/>
</dbReference>
<keyword evidence="3" id="KW-1185">Reference proteome</keyword>
<sequence length="357" mass="39675">AGSMDEALRQQLNIHLDRIVTWSSENTKTFSDKEALLRAELLRLEGETAQAAEYFEKAITLSREGQFHHINGLACELAARMASTRNMPFAAEGYLKGAIAAWDRWGAGAKVHQLETQYPALVSHHSQTALSTVSFEQSAVISDLQSMVTVMRALTEEINLDRLIHILMMMLVERAGAQHCMLIRLIDGTIPEIQARASTTIDGVKVKIVREIPTASDLPLSVLSAVIRTGQEIRTGKPETFSPFSQDNYLVASGAAVMCVPMFRQAQMVGVLYLENRLMPDVFTADHSRIVSMLGAQAAVSLETARLYAELVDENNQRKKIEKQLRASQTSLILGEKISNTGTWHWHVEPDIQYITD</sequence>
<dbReference type="Gene3D" id="3.30.450.40">
    <property type="match status" value="1"/>
</dbReference>
<feature type="non-terminal residue" evidence="2">
    <location>
        <position position="357"/>
    </location>
</feature>
<feature type="domain" description="GAF" evidence="1">
    <location>
        <begin position="159"/>
        <end position="312"/>
    </location>
</feature>
<organism evidence="2 3">
    <name type="scientific">Leclercia adecarboxylata</name>
    <dbReference type="NCBI Taxonomy" id="83655"/>
    <lineage>
        <taxon>Bacteria</taxon>
        <taxon>Pseudomonadati</taxon>
        <taxon>Pseudomonadota</taxon>
        <taxon>Gammaproteobacteria</taxon>
        <taxon>Enterobacterales</taxon>
        <taxon>Enterobacteriaceae</taxon>
        <taxon>Leclercia</taxon>
    </lineage>
</organism>
<dbReference type="InterPro" id="IPR029016">
    <property type="entry name" value="GAF-like_dom_sf"/>
</dbReference>
<dbReference type="PANTHER" id="PTHR43642">
    <property type="entry name" value="HYBRID SIGNAL TRANSDUCTION HISTIDINE KINASE G"/>
    <property type="match status" value="1"/>
</dbReference>
<accession>A0ABU6IDM6</accession>
<proteinExistence type="predicted"/>
<reference evidence="2 3" key="1">
    <citation type="submission" date="2024-01" db="EMBL/GenBank/DDBJ databases">
        <title>Comparative Genomics of Leclercia adecarboxylata Strains Isolated from Several Sources.</title>
        <authorList>
            <person name="Yescas-Zazueta V."/>
            <person name="Balbuena-Alonso M.G."/>
            <person name="Valencia D."/>
            <person name="Mendez-Pfeiffer P.A."/>
            <person name="Ballesteros-Monrreal M.G."/>
            <person name="Rocha-Gracia R.D.C."/>
            <person name="Barrios-Villa E."/>
        </authorList>
    </citation>
    <scope>NUCLEOTIDE SEQUENCE [LARGE SCALE GENOMIC DNA]</scope>
    <source>
        <strain evidence="2 3">33MEM</strain>
    </source>
</reference>
<evidence type="ECO:0000259" key="1">
    <source>
        <dbReference type="SMART" id="SM00065"/>
    </source>
</evidence>
<dbReference type="RefSeq" id="WP_326293404.1">
    <property type="nucleotide sequence ID" value="NZ_JAYMCU010000297.1"/>
</dbReference>
<dbReference type="SUPFAM" id="SSF55781">
    <property type="entry name" value="GAF domain-like"/>
    <property type="match status" value="1"/>
</dbReference>